<evidence type="ECO:0008006" key="3">
    <source>
        <dbReference type="Google" id="ProtNLM"/>
    </source>
</evidence>
<dbReference type="InterPro" id="IPR010982">
    <property type="entry name" value="Lambda_DNA-bd_dom_sf"/>
</dbReference>
<sequence>MNAGTPLPEPPFAVMMAGFVVDIHHQNACSRCQQDGSCARLSRAGETLRAWRARRRQTPGSVPARTAAGYASARPLGGLSYEGVGGGDPFGGAALAAPQRLEVVTPEVVADSRPVLGRALAESRRSARVTQDRLALLVRRSRSSITNVEVGRQVAPREFWMACDVALGREGALLAAWGHTDARARRLREQEKEAQIRRLLAQPSLGCVCRELHQLLAAAGWRRDAPATHADSADLAVSWLRPSVAVWGRELALFSEYERNRVSLFVYLAGALGDAADDLAKLRADVPSADELFVPSWGGRSCGGERGVRPS</sequence>
<dbReference type="Pfam" id="PF13560">
    <property type="entry name" value="HTH_31"/>
    <property type="match status" value="1"/>
</dbReference>
<dbReference type="AlphaFoldDB" id="A0A1C5GWU7"/>
<evidence type="ECO:0000313" key="1">
    <source>
        <dbReference type="EMBL" id="SCG38220.1"/>
    </source>
</evidence>
<evidence type="ECO:0000313" key="2">
    <source>
        <dbReference type="Proteomes" id="UP000198215"/>
    </source>
</evidence>
<protein>
    <recommendedName>
        <fullName evidence="3">Helix-turn-helix domain-containing protein</fullName>
    </recommendedName>
</protein>
<proteinExistence type="predicted"/>
<reference evidence="2" key="1">
    <citation type="submission" date="2016-06" db="EMBL/GenBank/DDBJ databases">
        <authorList>
            <person name="Varghese N."/>
            <person name="Submissions Spin"/>
        </authorList>
    </citation>
    <scope>NUCLEOTIDE SEQUENCE [LARGE SCALE GENOMIC DNA]</scope>
    <source>
        <strain evidence="2">DSM 45161</strain>
    </source>
</reference>
<name>A0A1C5GWU7_9ACTN</name>
<accession>A0A1C5GWU7</accession>
<gene>
    <name evidence="1" type="ORF">GA0070614_0489</name>
</gene>
<dbReference type="GO" id="GO:0003677">
    <property type="term" value="F:DNA binding"/>
    <property type="evidence" value="ECO:0007669"/>
    <property type="project" value="InterPro"/>
</dbReference>
<dbReference type="EMBL" id="LT607753">
    <property type="protein sequence ID" value="SCG38220.1"/>
    <property type="molecule type" value="Genomic_DNA"/>
</dbReference>
<dbReference type="Proteomes" id="UP000198215">
    <property type="component" value="Chromosome I"/>
</dbReference>
<organism evidence="1 2">
    <name type="scientific">Micromonospora coxensis</name>
    <dbReference type="NCBI Taxonomy" id="356852"/>
    <lineage>
        <taxon>Bacteria</taxon>
        <taxon>Bacillati</taxon>
        <taxon>Actinomycetota</taxon>
        <taxon>Actinomycetes</taxon>
        <taxon>Micromonosporales</taxon>
        <taxon>Micromonosporaceae</taxon>
        <taxon>Micromonospora</taxon>
    </lineage>
</organism>
<dbReference type="SUPFAM" id="SSF47413">
    <property type="entry name" value="lambda repressor-like DNA-binding domains"/>
    <property type="match status" value="1"/>
</dbReference>
<keyword evidence="2" id="KW-1185">Reference proteome</keyword>